<dbReference type="PANTHER" id="PTHR36438:SF1">
    <property type="entry name" value="IRON-SULFUR CLUSTER REPAIR PROTEIN YTFE"/>
    <property type="match status" value="1"/>
</dbReference>
<dbReference type="Pfam" id="PF01814">
    <property type="entry name" value="Hemerythrin"/>
    <property type="match status" value="1"/>
</dbReference>
<dbReference type="Gene3D" id="1.10.3910.10">
    <property type="entry name" value="SP0561-like"/>
    <property type="match status" value="1"/>
</dbReference>
<keyword evidence="2" id="KW-0963">Cytoplasm</keyword>
<sequence>MDIVKNKLIGEYVAEDYGTAQIFSKYGIDFCCKGNRTINEVCEIIGIKEEILLDELNSFDKNVNDDLNNFKTMPLDRLIEHIESRHHTYVEEKLPIIIQFLNKICDVHGTKHPELFEIRTLFVASSNDLTQHMKKEELILFPFIKKMVELANDNTEIPLPSFITVNNPIQMMKHEHENEGDRFSKISKLTNQYTPPKGVCNTYNVTYAMLKEFEEDLHKHIHLENNILFPSAIQLETKLIH</sequence>
<dbReference type="PANTHER" id="PTHR36438">
    <property type="entry name" value="IRON-SULFUR CLUSTER REPAIR PROTEIN YTFE"/>
    <property type="match status" value="1"/>
</dbReference>
<dbReference type="InterPro" id="IPR038062">
    <property type="entry name" value="ScdA-like_N_sf"/>
</dbReference>
<organism evidence="6">
    <name type="scientific">Flavobacterium columnare</name>
    <dbReference type="NCBI Taxonomy" id="996"/>
    <lineage>
        <taxon>Bacteria</taxon>
        <taxon>Pseudomonadati</taxon>
        <taxon>Bacteroidota</taxon>
        <taxon>Flavobacteriia</taxon>
        <taxon>Flavobacteriales</taxon>
        <taxon>Flavobacteriaceae</taxon>
        <taxon>Flavobacterium</taxon>
    </lineage>
</organism>
<comment type="subcellular location">
    <subcellularLocation>
        <location evidence="1">Cytoplasm</location>
    </subcellularLocation>
</comment>
<evidence type="ECO:0000256" key="2">
    <source>
        <dbReference type="ARBA" id="ARBA00022490"/>
    </source>
</evidence>
<accession>A0AA94F2U9</accession>
<dbReference type="Pfam" id="PF04405">
    <property type="entry name" value="ScdA_N"/>
    <property type="match status" value="1"/>
</dbReference>
<evidence type="ECO:0000256" key="3">
    <source>
        <dbReference type="ARBA" id="ARBA00022723"/>
    </source>
</evidence>
<keyword evidence="4" id="KW-0408">Iron</keyword>
<dbReference type="Gene3D" id="1.20.120.520">
    <property type="entry name" value="nmb1532 protein domain like"/>
    <property type="match status" value="1"/>
</dbReference>
<protein>
    <submittedName>
        <fullName evidence="6">Iron-sulfur cluster repair di-iron protein</fullName>
    </submittedName>
</protein>
<evidence type="ECO:0000256" key="1">
    <source>
        <dbReference type="ARBA" id="ARBA00004496"/>
    </source>
</evidence>
<feature type="domain" description="Hemerythrin-like" evidence="5">
    <location>
        <begin position="84"/>
        <end position="230"/>
    </location>
</feature>
<dbReference type="NCBIfam" id="TIGR03652">
    <property type="entry name" value="FeS_repair_RIC"/>
    <property type="match status" value="1"/>
</dbReference>
<proteinExistence type="predicted"/>
<dbReference type="InterPro" id="IPR019903">
    <property type="entry name" value="RIC_family"/>
</dbReference>
<comment type="caution">
    <text evidence="6">The sequence shown here is derived from an EMBL/GenBank/DDBJ whole genome shotgun (WGS) entry which is preliminary data.</text>
</comment>
<dbReference type="InterPro" id="IPR012312">
    <property type="entry name" value="Hemerythrin-like"/>
</dbReference>
<evidence type="ECO:0000259" key="5">
    <source>
        <dbReference type="Pfam" id="PF01814"/>
    </source>
</evidence>
<gene>
    <name evidence="6" type="primary">ric</name>
    <name evidence="6" type="ORF">EJB19_05810</name>
</gene>
<dbReference type="GO" id="GO:0046872">
    <property type="term" value="F:metal ion binding"/>
    <property type="evidence" value="ECO:0007669"/>
    <property type="project" value="UniProtKB-KW"/>
</dbReference>
<evidence type="ECO:0000256" key="4">
    <source>
        <dbReference type="ARBA" id="ARBA00023004"/>
    </source>
</evidence>
<dbReference type="EMBL" id="RWGX01000004">
    <property type="protein sequence ID" value="RVU87741.1"/>
    <property type="molecule type" value="Genomic_DNA"/>
</dbReference>
<keyword evidence="3" id="KW-0479">Metal-binding</keyword>
<evidence type="ECO:0000313" key="6">
    <source>
        <dbReference type="EMBL" id="RVU87741.1"/>
    </source>
</evidence>
<dbReference type="AlphaFoldDB" id="A0AA94F2U9"/>
<name>A0AA94F2U9_9FLAO</name>
<dbReference type="RefSeq" id="WP_127821914.1">
    <property type="nucleotide sequence ID" value="NZ_RWGX02000016.1"/>
</dbReference>
<reference evidence="6" key="1">
    <citation type="submission" date="2018-12" db="EMBL/GenBank/DDBJ databases">
        <title>Draft genome sequence of Flaovobacterium columnare BGFS27 isolated from channel catfish in Alabama.</title>
        <authorList>
            <person name="Cai W."/>
            <person name="Arias C."/>
        </authorList>
    </citation>
    <scope>NUCLEOTIDE SEQUENCE [LARGE SCALE GENOMIC DNA]</scope>
    <source>
        <strain evidence="6">BGFS27</strain>
    </source>
</reference>
<dbReference type="GO" id="GO:0005737">
    <property type="term" value="C:cytoplasm"/>
    <property type="evidence" value="ECO:0007669"/>
    <property type="project" value="UniProtKB-SubCell"/>
</dbReference>